<comment type="pathway">
    <text evidence="17 18">Isoprenoid biosynthesis; isopentenyl diphosphate biosynthesis via mevalonate pathway; isopentenyl diphosphate from (R)-mevalonate: step 1/3.</text>
</comment>
<dbReference type="KEGG" id="eus:EUTSA_v10004396mg"/>
<evidence type="ECO:0000256" key="4">
    <source>
        <dbReference type="ARBA" id="ARBA00022490"/>
    </source>
</evidence>
<dbReference type="OMA" id="LMDFNHG"/>
<dbReference type="UniPathway" id="UPA00057">
    <property type="reaction ID" value="UER00098"/>
</dbReference>
<evidence type="ECO:0000256" key="18">
    <source>
        <dbReference type="RuleBase" id="RU363087"/>
    </source>
</evidence>
<evidence type="ECO:0000256" key="9">
    <source>
        <dbReference type="ARBA" id="ARBA00022777"/>
    </source>
</evidence>
<dbReference type="PROSITE" id="PS00627">
    <property type="entry name" value="GHMP_KINASES_ATP"/>
    <property type="match status" value="1"/>
</dbReference>
<organism evidence="21 22">
    <name type="scientific">Eutrema salsugineum</name>
    <name type="common">Saltwater cress</name>
    <name type="synonym">Sisymbrium salsugineum</name>
    <dbReference type="NCBI Taxonomy" id="72664"/>
    <lineage>
        <taxon>Eukaryota</taxon>
        <taxon>Viridiplantae</taxon>
        <taxon>Streptophyta</taxon>
        <taxon>Embryophyta</taxon>
        <taxon>Tracheophyta</taxon>
        <taxon>Spermatophyta</taxon>
        <taxon>Magnoliopsida</taxon>
        <taxon>eudicotyledons</taxon>
        <taxon>Gunneridae</taxon>
        <taxon>Pentapetalae</taxon>
        <taxon>rosids</taxon>
        <taxon>malvids</taxon>
        <taxon>Brassicales</taxon>
        <taxon>Brassicaceae</taxon>
        <taxon>Eutremeae</taxon>
        <taxon>Eutrema</taxon>
    </lineage>
</organism>
<dbReference type="InterPro" id="IPR006205">
    <property type="entry name" value="Mev_gal_kin"/>
</dbReference>
<keyword evidence="8 18" id="KW-0547">Nucleotide-binding</keyword>
<dbReference type="FunFam" id="3.30.70.890:FF:000003">
    <property type="entry name" value="Mevalonate kinase"/>
    <property type="match status" value="1"/>
</dbReference>
<protein>
    <recommendedName>
        <fullName evidence="3 18">Mevalonate kinase</fullName>
        <shortName evidence="18">MK</shortName>
        <ecNumber evidence="3 18">2.7.1.36</ecNumber>
    </recommendedName>
</protein>
<evidence type="ECO:0000256" key="12">
    <source>
        <dbReference type="ARBA" id="ARBA00022955"/>
    </source>
</evidence>
<keyword evidence="9 18" id="KW-0418">Kinase</keyword>
<dbReference type="PRINTS" id="PR00959">
    <property type="entry name" value="MEVGALKINASE"/>
</dbReference>
<dbReference type="Gramene" id="ESQ32252">
    <property type="protein sequence ID" value="ESQ32252"/>
    <property type="gene ID" value="EUTSA_v10004396mg"/>
</dbReference>
<reference evidence="21 22" key="1">
    <citation type="journal article" date="2013" name="Front. Plant Sci.">
        <title>The Reference Genome of the Halophytic Plant Eutrema salsugineum.</title>
        <authorList>
            <person name="Yang R."/>
            <person name="Jarvis D.E."/>
            <person name="Chen H."/>
            <person name="Beilstein M.A."/>
            <person name="Grimwood J."/>
            <person name="Jenkins J."/>
            <person name="Shu S."/>
            <person name="Prochnik S."/>
            <person name="Xin M."/>
            <person name="Ma C."/>
            <person name="Schmutz J."/>
            <person name="Wing R.A."/>
            <person name="Mitchell-Olds T."/>
            <person name="Schumaker K.S."/>
            <person name="Wang X."/>
        </authorList>
    </citation>
    <scope>NUCLEOTIDE SEQUENCE [LARGE SCALE GENOMIC DNA]</scope>
</reference>
<keyword evidence="11" id="KW-0460">Magnesium</keyword>
<evidence type="ECO:0000256" key="14">
    <source>
        <dbReference type="ARBA" id="ARBA00023098"/>
    </source>
</evidence>
<keyword evidence="10 18" id="KW-0067">ATP-binding</keyword>
<keyword evidence="15 18" id="KW-1207">Sterol metabolism</keyword>
<dbReference type="EC" id="2.7.1.36" evidence="3 18"/>
<evidence type="ECO:0000256" key="3">
    <source>
        <dbReference type="ARBA" id="ARBA00012103"/>
    </source>
</evidence>
<evidence type="ECO:0000256" key="8">
    <source>
        <dbReference type="ARBA" id="ARBA00022741"/>
    </source>
</evidence>
<dbReference type="InterPro" id="IPR006204">
    <property type="entry name" value="GHMP_kinase_N_dom"/>
</dbReference>
<keyword evidence="7" id="KW-0479">Metal-binding</keyword>
<dbReference type="InterPro" id="IPR020568">
    <property type="entry name" value="Ribosomal_Su5_D2-typ_SF"/>
</dbReference>
<dbReference type="InterPro" id="IPR014721">
    <property type="entry name" value="Ribsml_uS5_D2-typ_fold_subgr"/>
</dbReference>
<feature type="domain" description="GHMP kinase N-terminal" evidence="19">
    <location>
        <begin position="128"/>
        <end position="211"/>
    </location>
</feature>
<evidence type="ECO:0000313" key="22">
    <source>
        <dbReference type="Proteomes" id="UP000030689"/>
    </source>
</evidence>
<dbReference type="PANTHER" id="PTHR43290:SF2">
    <property type="entry name" value="MEVALONATE KINASE"/>
    <property type="match status" value="1"/>
</dbReference>
<dbReference type="GO" id="GO:0005524">
    <property type="term" value="F:ATP binding"/>
    <property type="evidence" value="ECO:0007669"/>
    <property type="project" value="UniProtKB-KW"/>
</dbReference>
<dbReference type="Pfam" id="PF00288">
    <property type="entry name" value="GHMP_kinases_N"/>
    <property type="match status" value="1"/>
</dbReference>
<sequence>MEVKARAPGKIILAGEHAVVHGSTAVAAAIDLYTYVTLRLPRQSAENNDRLTLQLKDLSLEFSWSLARLKEAIPCDSSTLSPSTPTSCSGETLKSIAVLVEEQNIPEAKIWLSSGISTFLWLYTSIIGFSPATVIITTELPYGSGLGSSAAFCVALTAALIASSSSDKTRSDGWSSLGETNLELLNKWAFEGEKIIHGKPSGIDNTVSAYGNMIKFCSGEITRLQSNMPLRMLITNTKVGRNTKALVSGVSERTLRHPDAMKSVFNAVDSISKELAATIQSKDETSVAEKEESIKELMEMNQGLLQSMAVSHGSIDTVIRTTAKHKLTSKLTGAGGGGCVLTLLPTSVSGTVVDKVVEELESSGFQCFTASIGGNGAQICF</sequence>
<dbReference type="GO" id="GO:0005829">
    <property type="term" value="C:cytosol"/>
    <property type="evidence" value="ECO:0007669"/>
    <property type="project" value="TreeGrafter"/>
</dbReference>
<dbReference type="Gene3D" id="3.30.70.890">
    <property type="entry name" value="GHMP kinase, C-terminal domain"/>
    <property type="match status" value="1"/>
</dbReference>
<dbReference type="PANTHER" id="PTHR43290">
    <property type="entry name" value="MEVALONATE KINASE"/>
    <property type="match status" value="1"/>
</dbReference>
<dbReference type="GO" id="GO:0019287">
    <property type="term" value="P:isopentenyl diphosphate biosynthetic process, mevalonate pathway"/>
    <property type="evidence" value="ECO:0007669"/>
    <property type="project" value="UniProtKB-UniPathway"/>
</dbReference>
<evidence type="ECO:0000256" key="1">
    <source>
        <dbReference type="ARBA" id="ARBA00004496"/>
    </source>
</evidence>
<keyword evidence="22" id="KW-1185">Reference proteome</keyword>
<dbReference type="EMBL" id="KI517748">
    <property type="protein sequence ID" value="ESQ32252.1"/>
    <property type="molecule type" value="Genomic_DNA"/>
</dbReference>
<evidence type="ECO:0000256" key="10">
    <source>
        <dbReference type="ARBA" id="ARBA00022840"/>
    </source>
</evidence>
<evidence type="ECO:0000259" key="19">
    <source>
        <dbReference type="Pfam" id="PF00288"/>
    </source>
</evidence>
<evidence type="ECO:0000256" key="15">
    <source>
        <dbReference type="ARBA" id="ARBA00023166"/>
    </source>
</evidence>
<feature type="domain" description="GHMP kinase C-terminal" evidence="20">
    <location>
        <begin position="292"/>
        <end position="345"/>
    </location>
</feature>
<evidence type="ECO:0000256" key="2">
    <source>
        <dbReference type="ARBA" id="ARBA00006495"/>
    </source>
</evidence>
<dbReference type="InterPro" id="IPR036554">
    <property type="entry name" value="GHMP_kinase_C_sf"/>
</dbReference>
<keyword evidence="12 18" id="KW-0752">Steroid biosynthesis</keyword>
<dbReference type="GO" id="GO:0046872">
    <property type="term" value="F:metal ion binding"/>
    <property type="evidence" value="ECO:0007669"/>
    <property type="project" value="UniProtKB-KW"/>
</dbReference>
<proteinExistence type="inferred from homology"/>
<dbReference type="GO" id="GO:0016126">
    <property type="term" value="P:sterol biosynthetic process"/>
    <property type="evidence" value="ECO:0007669"/>
    <property type="project" value="UniProtKB-KW"/>
</dbReference>
<evidence type="ECO:0000259" key="20">
    <source>
        <dbReference type="Pfam" id="PF08544"/>
    </source>
</evidence>
<dbReference type="Pfam" id="PF08544">
    <property type="entry name" value="GHMP_kinases_C"/>
    <property type="match status" value="1"/>
</dbReference>
<dbReference type="InterPro" id="IPR006203">
    <property type="entry name" value="GHMP_knse_ATP-bd_CS"/>
</dbReference>
<evidence type="ECO:0000256" key="5">
    <source>
        <dbReference type="ARBA" id="ARBA00022516"/>
    </source>
</evidence>
<dbReference type="GO" id="GO:0004496">
    <property type="term" value="F:mevalonate kinase activity"/>
    <property type="evidence" value="ECO:0007669"/>
    <property type="project" value="UniProtKB-EC"/>
</dbReference>
<dbReference type="STRING" id="72664.V4KQI5"/>
<dbReference type="SUPFAM" id="SSF54211">
    <property type="entry name" value="Ribosomal protein S5 domain 2-like"/>
    <property type="match status" value="1"/>
</dbReference>
<dbReference type="AlphaFoldDB" id="V4KQI5"/>
<keyword evidence="6 18" id="KW-0808">Transferase</keyword>
<dbReference type="OrthoDB" id="1652964at2759"/>
<dbReference type="Proteomes" id="UP000030689">
    <property type="component" value="Unassembled WGS sequence"/>
</dbReference>
<comment type="similarity">
    <text evidence="2 18">Belongs to the GHMP kinase family. Mevalonate kinase subfamily.</text>
</comment>
<evidence type="ECO:0000313" key="21">
    <source>
        <dbReference type="EMBL" id="ESQ32252.1"/>
    </source>
</evidence>
<dbReference type="InterPro" id="IPR013750">
    <property type="entry name" value="GHMP_kinase_C_dom"/>
</dbReference>
<evidence type="ECO:0000256" key="11">
    <source>
        <dbReference type="ARBA" id="ARBA00022842"/>
    </source>
</evidence>
<dbReference type="Gene3D" id="3.30.230.10">
    <property type="match status" value="1"/>
</dbReference>
<evidence type="ECO:0000256" key="7">
    <source>
        <dbReference type="ARBA" id="ARBA00022723"/>
    </source>
</evidence>
<comment type="subcellular location">
    <subcellularLocation>
        <location evidence="1 18">Cytoplasm</location>
    </subcellularLocation>
</comment>
<evidence type="ECO:0000256" key="17">
    <source>
        <dbReference type="ARBA" id="ARBA00029438"/>
    </source>
</evidence>
<dbReference type="FunFam" id="3.30.230.10:FF:000027">
    <property type="entry name" value="Mevalonate kinase"/>
    <property type="match status" value="1"/>
</dbReference>
<evidence type="ECO:0000256" key="13">
    <source>
        <dbReference type="ARBA" id="ARBA00023011"/>
    </source>
</evidence>
<gene>
    <name evidence="21" type="ORF">EUTSA_v10004396mg</name>
</gene>
<evidence type="ECO:0000256" key="16">
    <source>
        <dbReference type="ARBA" id="ARBA00023221"/>
    </source>
</evidence>
<keyword evidence="4 18" id="KW-0963">Cytoplasm</keyword>
<dbReference type="SUPFAM" id="SSF55060">
    <property type="entry name" value="GHMP Kinase, C-terminal domain"/>
    <property type="match status" value="1"/>
</dbReference>
<evidence type="ECO:0000256" key="6">
    <source>
        <dbReference type="ARBA" id="ARBA00022679"/>
    </source>
</evidence>
<keyword evidence="14 18" id="KW-0443">Lipid metabolism</keyword>
<accession>V4KQI5</accession>
<keyword evidence="13 18" id="KW-0756">Sterol biosynthesis</keyword>
<dbReference type="eggNOG" id="KOG1511">
    <property type="taxonomic scope" value="Eukaryota"/>
</dbReference>
<keyword evidence="16 18" id="KW-0753">Steroid metabolism</keyword>
<name>V4KQI5_EUTSA</name>
<keyword evidence="5 18" id="KW-0444">Lipid biosynthesis</keyword>
<dbReference type="NCBIfam" id="TIGR00549">
    <property type="entry name" value="mevalon_kin"/>
    <property type="match status" value="1"/>
</dbReference>
<comment type="catalytic activity">
    <reaction evidence="18">
        <text>(R)-mevalonate + ATP = (R)-5-phosphomevalonate + ADP + H(+)</text>
        <dbReference type="Rhea" id="RHEA:17065"/>
        <dbReference type="ChEBI" id="CHEBI:15378"/>
        <dbReference type="ChEBI" id="CHEBI:30616"/>
        <dbReference type="ChEBI" id="CHEBI:36464"/>
        <dbReference type="ChEBI" id="CHEBI:58146"/>
        <dbReference type="ChEBI" id="CHEBI:456216"/>
        <dbReference type="EC" id="2.7.1.36"/>
    </reaction>
</comment>